<reference evidence="2 3" key="1">
    <citation type="journal article" date="2018" name="Genome Biol. Evol.">
        <title>Multiple Roots of Fruiting Body Formation in Amoebozoa.</title>
        <authorList>
            <person name="Hillmann F."/>
            <person name="Forbes G."/>
            <person name="Novohradska S."/>
            <person name="Ferling I."/>
            <person name="Riege K."/>
            <person name="Groth M."/>
            <person name="Westermann M."/>
            <person name="Marz M."/>
            <person name="Spaller T."/>
            <person name="Winckler T."/>
            <person name="Schaap P."/>
            <person name="Glockner G."/>
        </authorList>
    </citation>
    <scope>NUCLEOTIDE SEQUENCE [LARGE SCALE GENOMIC DNA]</scope>
    <source>
        <strain evidence="2 3">Jena</strain>
    </source>
</reference>
<protein>
    <recommendedName>
        <fullName evidence="4">Protein kinase domain-containing protein</fullName>
    </recommendedName>
</protein>
<feature type="compositionally biased region" description="Basic residues" evidence="1">
    <location>
        <begin position="228"/>
        <end position="237"/>
    </location>
</feature>
<evidence type="ECO:0000256" key="1">
    <source>
        <dbReference type="SAM" id="MobiDB-lite"/>
    </source>
</evidence>
<gene>
    <name evidence="2" type="ORF">PROFUN_04259</name>
</gene>
<comment type="caution">
    <text evidence="2">The sequence shown here is derived from an EMBL/GenBank/DDBJ whole genome shotgun (WGS) entry which is preliminary data.</text>
</comment>
<dbReference type="InParanoid" id="A0A2P6NUZ5"/>
<accession>A0A2P6NUZ5</accession>
<keyword evidence="3" id="KW-1185">Reference proteome</keyword>
<feature type="compositionally biased region" description="Basic and acidic residues" evidence="1">
    <location>
        <begin position="517"/>
        <end position="527"/>
    </location>
</feature>
<evidence type="ECO:0000313" key="2">
    <source>
        <dbReference type="EMBL" id="PRP87785.1"/>
    </source>
</evidence>
<feature type="region of interest" description="Disordered" evidence="1">
    <location>
        <begin position="222"/>
        <end position="265"/>
    </location>
</feature>
<dbReference type="SUPFAM" id="SSF56112">
    <property type="entry name" value="Protein kinase-like (PK-like)"/>
    <property type="match status" value="1"/>
</dbReference>
<proteinExistence type="predicted"/>
<dbReference type="AlphaFoldDB" id="A0A2P6NUZ5"/>
<evidence type="ECO:0000313" key="3">
    <source>
        <dbReference type="Proteomes" id="UP000241769"/>
    </source>
</evidence>
<feature type="region of interest" description="Disordered" evidence="1">
    <location>
        <begin position="517"/>
        <end position="538"/>
    </location>
</feature>
<dbReference type="EMBL" id="MDYQ01000017">
    <property type="protein sequence ID" value="PRP87785.1"/>
    <property type="molecule type" value="Genomic_DNA"/>
</dbReference>
<name>A0A2P6NUZ5_9EUKA</name>
<evidence type="ECO:0008006" key="4">
    <source>
        <dbReference type="Google" id="ProtNLM"/>
    </source>
</evidence>
<dbReference type="Gene3D" id="3.40.630.10">
    <property type="entry name" value="Zn peptidases"/>
    <property type="match status" value="1"/>
</dbReference>
<dbReference type="InterPro" id="IPR011009">
    <property type="entry name" value="Kinase-like_dom_sf"/>
</dbReference>
<sequence>MAYTIIITHPMIVPSPNSSVTDASADCTGGWKEFTASQHKKSRCRARVSLSSTEHRLTKCPGNMLDNLSTFISMRTVSTDPNLKSECWKGAKYLYAILQKIGAEVKLVQAKDKESKSPSSSVDWVAIRTINGYDLRTLRCRPRESERSLGYRSLRFDWKLTLSGFMDDVLQIDTEEEKLFYFDMNAYKTSKGVRDLKANNGSDFCRKRVKLTTKQIEVLHTTTEGFKTRRRASRQPRHSSEGTNPLNKSESRRRRDISSLATTAPHYTLPTETADSVDFVTNMPGVTPALLFTYNSEHPPHTLRNLRTIPLGQLIQPLATQAIFGALRRSFSPGDLNLFQYIYGVFLHPIDWIVGRNSPSTCRQKADDCIEPSLDPICLPTWCTLNSDTVSPPLPPRSLPGVSAAYRRSNNTGDAPEMVNGCYHQRGHSWSLGIVLWSMLQSDLTQYDRMVILKGMDRSHSVGTADQRHQKEGEVPEMKLENMPERASSIIGQCLRREDDIRISIKELTKRLQKAHLDGSIREEHHATPSLQDQNVYS</sequence>
<feature type="compositionally biased region" description="Polar residues" evidence="1">
    <location>
        <begin position="529"/>
        <end position="538"/>
    </location>
</feature>
<organism evidence="2 3">
    <name type="scientific">Planoprotostelium fungivorum</name>
    <dbReference type="NCBI Taxonomy" id="1890364"/>
    <lineage>
        <taxon>Eukaryota</taxon>
        <taxon>Amoebozoa</taxon>
        <taxon>Evosea</taxon>
        <taxon>Variosea</taxon>
        <taxon>Cavosteliida</taxon>
        <taxon>Cavosteliaceae</taxon>
        <taxon>Planoprotostelium</taxon>
    </lineage>
</organism>
<dbReference type="Gene3D" id="1.10.510.10">
    <property type="entry name" value="Transferase(Phosphotransferase) domain 1"/>
    <property type="match status" value="1"/>
</dbReference>
<dbReference type="Proteomes" id="UP000241769">
    <property type="component" value="Unassembled WGS sequence"/>
</dbReference>